<dbReference type="Proteomes" id="UP001403385">
    <property type="component" value="Unassembled WGS sequence"/>
</dbReference>
<reference evidence="2 3" key="1">
    <citation type="submission" date="2024-04" db="EMBL/GenBank/DDBJ databases">
        <title>Novel genus in family Flammeovirgaceae.</title>
        <authorList>
            <person name="Nguyen T.H."/>
            <person name="Vuong T.Q."/>
            <person name="Le H."/>
            <person name="Kim S.-G."/>
        </authorList>
    </citation>
    <scope>NUCLEOTIDE SEQUENCE [LARGE SCALE GENOMIC DNA]</scope>
    <source>
        <strain evidence="2 3">JCM 23209</strain>
    </source>
</reference>
<organism evidence="2 3">
    <name type="scientific">Rapidithrix thailandica</name>
    <dbReference type="NCBI Taxonomy" id="413964"/>
    <lineage>
        <taxon>Bacteria</taxon>
        <taxon>Pseudomonadati</taxon>
        <taxon>Bacteroidota</taxon>
        <taxon>Cytophagia</taxon>
        <taxon>Cytophagales</taxon>
        <taxon>Flammeovirgaceae</taxon>
        <taxon>Rapidithrix</taxon>
    </lineage>
</organism>
<feature type="signal peptide" evidence="1">
    <location>
        <begin position="1"/>
        <end position="20"/>
    </location>
</feature>
<evidence type="ECO:0000256" key="1">
    <source>
        <dbReference type="SAM" id="SignalP"/>
    </source>
</evidence>
<keyword evidence="1" id="KW-0732">Signal</keyword>
<accession>A0AAW9SLZ5</accession>
<feature type="chain" id="PRO_5043993092" evidence="1">
    <location>
        <begin position="21"/>
        <end position="276"/>
    </location>
</feature>
<proteinExistence type="predicted"/>
<gene>
    <name evidence="2" type="ORF">AAG747_28275</name>
</gene>
<evidence type="ECO:0000313" key="2">
    <source>
        <dbReference type="EMBL" id="MEN7551846.1"/>
    </source>
</evidence>
<protein>
    <submittedName>
        <fullName evidence="2">Uncharacterized protein</fullName>
    </submittedName>
</protein>
<dbReference type="RefSeq" id="WP_346824625.1">
    <property type="nucleotide sequence ID" value="NZ_JBDKWZ010000028.1"/>
</dbReference>
<keyword evidence="3" id="KW-1185">Reference proteome</keyword>
<name>A0AAW9SLZ5_9BACT</name>
<evidence type="ECO:0000313" key="3">
    <source>
        <dbReference type="Proteomes" id="UP001403385"/>
    </source>
</evidence>
<dbReference type="EMBL" id="JBDKWZ010000028">
    <property type="protein sequence ID" value="MEN7551846.1"/>
    <property type="molecule type" value="Genomic_DNA"/>
</dbReference>
<sequence>MKKLFLITFMALCLCANVQAQFKVYDPILHKNNKKSLSHTLADLVKNTQHLQKLRTTLKVLIRSKEELEKKYQLQWQVREDLKKVFSVRNLDWADLRSFARLSGQVPTHLDAYLGPVPYQGQVGQLLQADGNRYGHVKELYAWVTGMDSGHPFRPGKEREKQRALMGFALEEAGDRQKIQLALSYQSLSEELLQKAESLQAALRKKSRFSMTEAERLQGLQQCKTYLLQSLELKTQADQMIRSVIKNRNPAKNKVISSLYYRLLGEGIRKVPQWKP</sequence>
<dbReference type="AlphaFoldDB" id="A0AAW9SLZ5"/>
<comment type="caution">
    <text evidence="2">The sequence shown here is derived from an EMBL/GenBank/DDBJ whole genome shotgun (WGS) entry which is preliminary data.</text>
</comment>